<evidence type="ECO:0008006" key="4">
    <source>
        <dbReference type="Google" id="ProtNLM"/>
    </source>
</evidence>
<accession>A0A974DVV7</accession>
<proteinExistence type="predicted"/>
<keyword evidence="1" id="KW-0732">Signal</keyword>
<gene>
    <name evidence="2" type="ORF">XELAEV_18010448mg</name>
</gene>
<sequence>MNHAMVINCFLMLIMRADSTRNNESLKISRFPSCRLAASGLADLTWNCNTSSTGGGGGVKTGYAHRNTVLLGNVD</sequence>
<feature type="chain" id="PRO_5037422801" description="Secreted protein" evidence="1">
    <location>
        <begin position="20"/>
        <end position="75"/>
    </location>
</feature>
<feature type="signal peptide" evidence="1">
    <location>
        <begin position="1"/>
        <end position="19"/>
    </location>
</feature>
<evidence type="ECO:0000313" key="2">
    <source>
        <dbReference type="EMBL" id="OCT98216.1"/>
    </source>
</evidence>
<evidence type="ECO:0000256" key="1">
    <source>
        <dbReference type="SAM" id="SignalP"/>
    </source>
</evidence>
<protein>
    <recommendedName>
        <fullName evidence="4">Secreted protein</fullName>
    </recommendedName>
</protein>
<evidence type="ECO:0000313" key="3">
    <source>
        <dbReference type="Proteomes" id="UP000694892"/>
    </source>
</evidence>
<reference evidence="3" key="1">
    <citation type="journal article" date="2016" name="Nature">
        <title>Genome evolution in the allotetraploid frog Xenopus laevis.</title>
        <authorList>
            <person name="Session A.M."/>
            <person name="Uno Y."/>
            <person name="Kwon T."/>
            <person name="Chapman J.A."/>
            <person name="Toyoda A."/>
            <person name="Takahashi S."/>
            <person name="Fukui A."/>
            <person name="Hikosaka A."/>
            <person name="Suzuki A."/>
            <person name="Kondo M."/>
            <person name="van Heeringen S.J."/>
            <person name="Quigley I."/>
            <person name="Heinz S."/>
            <person name="Ogino H."/>
            <person name="Ochi H."/>
            <person name="Hellsten U."/>
            <person name="Lyons J.B."/>
            <person name="Simakov O."/>
            <person name="Putnam N."/>
            <person name="Stites J."/>
            <person name="Kuroki Y."/>
            <person name="Tanaka T."/>
            <person name="Michiue T."/>
            <person name="Watanabe M."/>
            <person name="Bogdanovic O."/>
            <person name="Lister R."/>
            <person name="Georgiou G."/>
            <person name="Paranjpe S.S."/>
            <person name="van Kruijsbergen I."/>
            <person name="Shu S."/>
            <person name="Carlson J."/>
            <person name="Kinoshita T."/>
            <person name="Ohta Y."/>
            <person name="Mawaribuchi S."/>
            <person name="Jenkins J."/>
            <person name="Grimwood J."/>
            <person name="Schmutz J."/>
            <person name="Mitros T."/>
            <person name="Mozaffari S.V."/>
            <person name="Suzuki Y."/>
            <person name="Haramoto Y."/>
            <person name="Yamamoto T.S."/>
            <person name="Takagi C."/>
            <person name="Heald R."/>
            <person name="Miller K."/>
            <person name="Haudenschild C."/>
            <person name="Kitzman J."/>
            <person name="Nakayama T."/>
            <person name="Izutsu Y."/>
            <person name="Robert J."/>
            <person name="Fortriede J."/>
            <person name="Burns K."/>
            <person name="Lotay V."/>
            <person name="Karimi K."/>
            <person name="Yasuoka Y."/>
            <person name="Dichmann D.S."/>
            <person name="Flajnik M.F."/>
            <person name="Houston D.W."/>
            <person name="Shendure J."/>
            <person name="DuPasquier L."/>
            <person name="Vize P.D."/>
            <person name="Zorn A.M."/>
            <person name="Ito M."/>
            <person name="Marcotte E.M."/>
            <person name="Wallingford J.B."/>
            <person name="Ito Y."/>
            <person name="Asashima M."/>
            <person name="Ueno N."/>
            <person name="Matsuda Y."/>
            <person name="Veenstra G.J."/>
            <person name="Fujiyama A."/>
            <person name="Harland R.M."/>
            <person name="Taira M."/>
            <person name="Rokhsar D.S."/>
        </authorList>
    </citation>
    <scope>NUCLEOTIDE SEQUENCE [LARGE SCALE GENOMIC DNA]</scope>
    <source>
        <strain evidence="3">J</strain>
    </source>
</reference>
<name>A0A974DVV7_XENLA</name>
<dbReference type="EMBL" id="CM004467">
    <property type="protein sequence ID" value="OCT98216.1"/>
    <property type="molecule type" value="Genomic_DNA"/>
</dbReference>
<dbReference type="AlphaFoldDB" id="A0A974DVV7"/>
<organism evidence="2 3">
    <name type="scientific">Xenopus laevis</name>
    <name type="common">African clawed frog</name>
    <dbReference type="NCBI Taxonomy" id="8355"/>
    <lineage>
        <taxon>Eukaryota</taxon>
        <taxon>Metazoa</taxon>
        <taxon>Chordata</taxon>
        <taxon>Craniata</taxon>
        <taxon>Vertebrata</taxon>
        <taxon>Euteleostomi</taxon>
        <taxon>Amphibia</taxon>
        <taxon>Batrachia</taxon>
        <taxon>Anura</taxon>
        <taxon>Pipoidea</taxon>
        <taxon>Pipidae</taxon>
        <taxon>Xenopodinae</taxon>
        <taxon>Xenopus</taxon>
        <taxon>Xenopus</taxon>
    </lineage>
</organism>
<dbReference type="Proteomes" id="UP000694892">
    <property type="component" value="Chromosome 1S"/>
</dbReference>